<organism evidence="1 2">
    <name type="scientific">Chionoecetes opilio</name>
    <name type="common">Atlantic snow crab</name>
    <name type="synonym">Cancer opilio</name>
    <dbReference type="NCBI Taxonomy" id="41210"/>
    <lineage>
        <taxon>Eukaryota</taxon>
        <taxon>Metazoa</taxon>
        <taxon>Ecdysozoa</taxon>
        <taxon>Arthropoda</taxon>
        <taxon>Crustacea</taxon>
        <taxon>Multicrustacea</taxon>
        <taxon>Malacostraca</taxon>
        <taxon>Eumalacostraca</taxon>
        <taxon>Eucarida</taxon>
        <taxon>Decapoda</taxon>
        <taxon>Pleocyemata</taxon>
        <taxon>Brachyura</taxon>
        <taxon>Eubrachyura</taxon>
        <taxon>Majoidea</taxon>
        <taxon>Majidae</taxon>
        <taxon>Chionoecetes</taxon>
    </lineage>
</organism>
<accession>A0A8J4XUW3</accession>
<gene>
    <name evidence="1" type="ORF">GWK47_018991</name>
</gene>
<dbReference type="AlphaFoldDB" id="A0A8J4XUW3"/>
<name>A0A8J4XUW3_CHIOP</name>
<dbReference type="EMBL" id="JACEEZ010022645">
    <property type="protein sequence ID" value="KAG0712214.1"/>
    <property type="molecule type" value="Genomic_DNA"/>
</dbReference>
<evidence type="ECO:0000313" key="2">
    <source>
        <dbReference type="Proteomes" id="UP000770661"/>
    </source>
</evidence>
<dbReference type="Proteomes" id="UP000770661">
    <property type="component" value="Unassembled WGS sequence"/>
</dbReference>
<sequence length="106" mass="12063">MDIGVNYTAHSGPRNTCDGIKQIFYCRRSGVKSTKIHGKRQRAEKRQASLAARLSLIFSSVSVETKPRLDLGRSPIHFLAAWRVSRLNVSHKFYRVLEGTEHIKLI</sequence>
<evidence type="ECO:0000313" key="1">
    <source>
        <dbReference type="EMBL" id="KAG0712214.1"/>
    </source>
</evidence>
<reference evidence="1" key="1">
    <citation type="submission" date="2020-07" db="EMBL/GenBank/DDBJ databases">
        <title>The High-quality genome of the commercially important snow crab, Chionoecetes opilio.</title>
        <authorList>
            <person name="Jeong J.-H."/>
            <person name="Ryu S."/>
        </authorList>
    </citation>
    <scope>NUCLEOTIDE SEQUENCE</scope>
    <source>
        <strain evidence="1">MADBK_172401_WGS</strain>
        <tissue evidence="1">Digestive gland</tissue>
    </source>
</reference>
<protein>
    <submittedName>
        <fullName evidence="1">Uncharacterized protein</fullName>
    </submittedName>
</protein>
<proteinExistence type="predicted"/>
<comment type="caution">
    <text evidence="1">The sequence shown here is derived from an EMBL/GenBank/DDBJ whole genome shotgun (WGS) entry which is preliminary data.</text>
</comment>
<keyword evidence="2" id="KW-1185">Reference proteome</keyword>